<dbReference type="InterPro" id="IPR018247">
    <property type="entry name" value="EF_Hand_1_Ca_BS"/>
</dbReference>
<dbReference type="InterPro" id="IPR050145">
    <property type="entry name" value="Centrin_CML-like"/>
</dbReference>
<dbReference type="Gene3D" id="1.10.238.10">
    <property type="entry name" value="EF-hand"/>
    <property type="match status" value="2"/>
</dbReference>
<dbReference type="Pfam" id="PF13499">
    <property type="entry name" value="EF-hand_7"/>
    <property type="match status" value="2"/>
</dbReference>
<name>A0A5P1ECH7_ASPOF</name>
<dbReference type="PROSITE" id="PS50222">
    <property type="entry name" value="EF_HAND_2"/>
    <property type="match status" value="3"/>
</dbReference>
<keyword evidence="2" id="KW-0106">Calcium</keyword>
<evidence type="ECO:0000259" key="4">
    <source>
        <dbReference type="PROSITE" id="PS50222"/>
    </source>
</evidence>
<dbReference type="Gramene" id="ONK63514">
    <property type="protein sequence ID" value="ONK63514"/>
    <property type="gene ID" value="A4U43_C07F16010"/>
</dbReference>
<feature type="domain" description="EF-hand" evidence="4">
    <location>
        <begin position="136"/>
        <end position="170"/>
    </location>
</feature>
<dbReference type="FunFam" id="1.10.238.10:FF:000003">
    <property type="entry name" value="Calmodulin A"/>
    <property type="match status" value="1"/>
</dbReference>
<organism evidence="5 6">
    <name type="scientific">Asparagus officinalis</name>
    <name type="common">Garden asparagus</name>
    <dbReference type="NCBI Taxonomy" id="4686"/>
    <lineage>
        <taxon>Eukaryota</taxon>
        <taxon>Viridiplantae</taxon>
        <taxon>Streptophyta</taxon>
        <taxon>Embryophyta</taxon>
        <taxon>Tracheophyta</taxon>
        <taxon>Spermatophyta</taxon>
        <taxon>Magnoliopsida</taxon>
        <taxon>Liliopsida</taxon>
        <taxon>Asparagales</taxon>
        <taxon>Asparagaceae</taxon>
        <taxon>Asparagoideae</taxon>
        <taxon>Asparagus</taxon>
    </lineage>
</organism>
<dbReference type="PROSITE" id="PS00018">
    <property type="entry name" value="EF_HAND_1"/>
    <property type="match status" value="2"/>
</dbReference>
<dbReference type="AlphaFoldDB" id="A0A5P1ECH7"/>
<keyword evidence="6" id="KW-1185">Reference proteome</keyword>
<dbReference type="InterPro" id="IPR011992">
    <property type="entry name" value="EF-hand-dom_pair"/>
</dbReference>
<accession>A0A5P1ECH7</accession>
<feature type="region of interest" description="Disordered" evidence="3">
    <location>
        <begin position="1"/>
        <end position="40"/>
    </location>
</feature>
<dbReference type="SUPFAM" id="SSF47473">
    <property type="entry name" value="EF-hand"/>
    <property type="match status" value="1"/>
</dbReference>
<dbReference type="OMA" id="EWELAFM"/>
<feature type="compositionally biased region" description="Low complexity" evidence="3">
    <location>
        <begin position="23"/>
        <end position="40"/>
    </location>
</feature>
<dbReference type="Proteomes" id="UP000243459">
    <property type="component" value="Chromosome 7"/>
</dbReference>
<dbReference type="EMBL" id="CM007387">
    <property type="protein sequence ID" value="ONK63514.1"/>
    <property type="molecule type" value="Genomic_DNA"/>
</dbReference>
<dbReference type="InterPro" id="IPR002048">
    <property type="entry name" value="EF_hand_dom"/>
</dbReference>
<dbReference type="SMART" id="SM00054">
    <property type="entry name" value="EFh"/>
    <property type="match status" value="3"/>
</dbReference>
<evidence type="ECO:0000313" key="6">
    <source>
        <dbReference type="Proteomes" id="UP000243459"/>
    </source>
</evidence>
<keyword evidence="1" id="KW-0677">Repeat</keyword>
<proteinExistence type="predicted"/>
<feature type="domain" description="EF-hand" evidence="4">
    <location>
        <begin position="46"/>
        <end position="66"/>
    </location>
</feature>
<evidence type="ECO:0000256" key="1">
    <source>
        <dbReference type="ARBA" id="ARBA00022737"/>
    </source>
</evidence>
<evidence type="ECO:0000313" key="5">
    <source>
        <dbReference type="EMBL" id="ONK63514.1"/>
    </source>
</evidence>
<sequence>MRNIINIPSLFSKKSKKRKNQPSSISNGSRTSSSSSSSSSILTLFDRDGKISNRELEAVLRQLGPDPLTEWELAFMVDEIDRDGDGCVSLEELGAIGSDQVEEIREAFRVFDADGDGKISAEELRGIFVILGEEECGVEECRRMIKGVDLDGDGFVCFEDFVRMMDRSRL</sequence>
<dbReference type="PANTHER" id="PTHR23050">
    <property type="entry name" value="CALCIUM BINDING PROTEIN"/>
    <property type="match status" value="1"/>
</dbReference>
<protein>
    <recommendedName>
        <fullName evidence="4">EF-hand domain-containing protein</fullName>
    </recommendedName>
</protein>
<evidence type="ECO:0000256" key="2">
    <source>
        <dbReference type="ARBA" id="ARBA00022837"/>
    </source>
</evidence>
<evidence type="ECO:0000256" key="3">
    <source>
        <dbReference type="SAM" id="MobiDB-lite"/>
    </source>
</evidence>
<dbReference type="OrthoDB" id="26525at2759"/>
<dbReference type="CDD" id="cd00051">
    <property type="entry name" value="EFh"/>
    <property type="match status" value="3"/>
</dbReference>
<gene>
    <name evidence="5" type="ORF">A4U43_C07F16010</name>
</gene>
<dbReference type="GO" id="GO:0005509">
    <property type="term" value="F:calcium ion binding"/>
    <property type="evidence" value="ECO:0007669"/>
    <property type="project" value="InterPro"/>
</dbReference>
<feature type="domain" description="EF-hand" evidence="4">
    <location>
        <begin position="99"/>
        <end position="134"/>
    </location>
</feature>
<reference evidence="6" key="1">
    <citation type="journal article" date="2017" name="Nat. Commun.">
        <title>The asparagus genome sheds light on the origin and evolution of a young Y chromosome.</title>
        <authorList>
            <person name="Harkess A."/>
            <person name="Zhou J."/>
            <person name="Xu C."/>
            <person name="Bowers J.E."/>
            <person name="Van der Hulst R."/>
            <person name="Ayyampalayam S."/>
            <person name="Mercati F."/>
            <person name="Riccardi P."/>
            <person name="McKain M.R."/>
            <person name="Kakrana A."/>
            <person name="Tang H."/>
            <person name="Ray J."/>
            <person name="Groenendijk J."/>
            <person name="Arikit S."/>
            <person name="Mathioni S.M."/>
            <person name="Nakano M."/>
            <person name="Shan H."/>
            <person name="Telgmann-Rauber A."/>
            <person name="Kanno A."/>
            <person name="Yue Z."/>
            <person name="Chen H."/>
            <person name="Li W."/>
            <person name="Chen Y."/>
            <person name="Xu X."/>
            <person name="Zhang Y."/>
            <person name="Luo S."/>
            <person name="Chen H."/>
            <person name="Gao J."/>
            <person name="Mao Z."/>
            <person name="Pires J.C."/>
            <person name="Luo M."/>
            <person name="Kudrna D."/>
            <person name="Wing R.A."/>
            <person name="Meyers B.C."/>
            <person name="Yi K."/>
            <person name="Kong H."/>
            <person name="Lavrijsen P."/>
            <person name="Sunseri F."/>
            <person name="Falavigna A."/>
            <person name="Ye Y."/>
            <person name="Leebens-Mack J.H."/>
            <person name="Chen G."/>
        </authorList>
    </citation>
    <scope>NUCLEOTIDE SEQUENCE [LARGE SCALE GENOMIC DNA]</scope>
    <source>
        <strain evidence="6">cv. DH0086</strain>
    </source>
</reference>